<keyword evidence="2" id="KW-1185">Reference proteome</keyword>
<gene>
    <name evidence="1" type="ORF">F130042H8_28370</name>
</gene>
<proteinExistence type="predicted"/>
<evidence type="ECO:0000313" key="1">
    <source>
        <dbReference type="EMBL" id="GAA6269777.1"/>
    </source>
</evidence>
<sequence length="60" mass="6562">MTSGEVVFKNVEEIICFVNQAEKVCWDVDVCLGSCVVDGKSLLGVMSFGTGKRLRVVIHD</sequence>
<dbReference type="InterPro" id="IPR035895">
    <property type="entry name" value="HPr-like_sf"/>
</dbReference>
<evidence type="ECO:0000313" key="2">
    <source>
        <dbReference type="Proteomes" id="UP001600894"/>
    </source>
</evidence>
<dbReference type="RefSeq" id="WP_176254471.1">
    <property type="nucleotide sequence ID" value="NZ_BAABXL010000001.1"/>
</dbReference>
<reference evidence="1 2" key="1">
    <citation type="submission" date="2024-04" db="EMBL/GenBank/DDBJ databases">
        <title>Defined microbial consortia suppress multidrug-resistant proinflammatory Enterobacteriaceae via ecological control.</title>
        <authorList>
            <person name="Furuichi M."/>
            <person name="Kawaguchi T."/>
            <person name="Pust M."/>
            <person name="Yasuma K."/>
            <person name="Plichta D."/>
            <person name="Hasegawa N."/>
            <person name="Ohya T."/>
            <person name="Bhattarai S."/>
            <person name="Sasajima S."/>
            <person name="Aoto Y."/>
            <person name="Tuganbaev T."/>
            <person name="Yaginuma M."/>
            <person name="Ueda M."/>
            <person name="Okahashi N."/>
            <person name="Amafuji K."/>
            <person name="Kiridooshi Y."/>
            <person name="Sugita K."/>
            <person name="Strazar M."/>
            <person name="Skelly A."/>
            <person name="Suda W."/>
            <person name="Hattori M."/>
            <person name="Nakamoto N."/>
            <person name="Caballero S."/>
            <person name="Norman J."/>
            <person name="Olle B."/>
            <person name="Tanoue T."/>
            <person name="Arita M."/>
            <person name="Bucci V."/>
            <person name="Atarashi K."/>
            <person name="Xavier R."/>
            <person name="Honda K."/>
        </authorList>
    </citation>
    <scope>NUCLEOTIDE SEQUENCE [LARGE SCALE GENOMIC DNA]</scope>
    <source>
        <strain evidence="2">f13</strain>
    </source>
</reference>
<accession>A0ABQ0B0G8</accession>
<protein>
    <submittedName>
        <fullName evidence="1">Uncharacterized protein</fullName>
    </submittedName>
</protein>
<dbReference type="SUPFAM" id="SSF55594">
    <property type="entry name" value="HPr-like"/>
    <property type="match status" value="1"/>
</dbReference>
<name>A0ABQ0B0G8_9FIRM</name>
<comment type="caution">
    <text evidence="1">The sequence shown here is derived from an EMBL/GenBank/DDBJ whole genome shotgun (WGS) entry which is preliminary data.</text>
</comment>
<organism evidence="1 2">
    <name type="scientific">Enterocloster alcoholdehydrogenati</name>
    <dbReference type="NCBI Taxonomy" id="2547410"/>
    <lineage>
        <taxon>Bacteria</taxon>
        <taxon>Bacillati</taxon>
        <taxon>Bacillota</taxon>
        <taxon>Clostridia</taxon>
        <taxon>Lachnospirales</taxon>
        <taxon>Lachnospiraceae</taxon>
        <taxon>Enterocloster</taxon>
    </lineage>
</organism>
<dbReference type="Proteomes" id="UP001600894">
    <property type="component" value="Unassembled WGS sequence"/>
</dbReference>
<dbReference type="EMBL" id="BAABXL010000001">
    <property type="protein sequence ID" value="GAA6269777.1"/>
    <property type="molecule type" value="Genomic_DNA"/>
</dbReference>